<evidence type="ECO:0000313" key="2">
    <source>
        <dbReference type="EMBL" id="SUA20400.1"/>
    </source>
</evidence>
<keyword evidence="1" id="KW-1133">Transmembrane helix</keyword>
<dbReference type="Gene3D" id="3.30.70.1440">
    <property type="entry name" value="Multidrug efflux transporter AcrB pore domain"/>
    <property type="match status" value="1"/>
</dbReference>
<dbReference type="AlphaFoldDB" id="A0A378VWC3"/>
<accession>A0A378VWC3</accession>
<dbReference type="InterPro" id="IPR027463">
    <property type="entry name" value="AcrB_DN_DC_subdom"/>
</dbReference>
<evidence type="ECO:0000256" key="1">
    <source>
        <dbReference type="SAM" id="Phobius"/>
    </source>
</evidence>
<dbReference type="PANTHER" id="PTHR32063:SF13">
    <property type="entry name" value="MULTIDRUG EFFLUX PUMP SUBUNIT ACRB-RELATED"/>
    <property type="match status" value="1"/>
</dbReference>
<gene>
    <name evidence="2" type="primary">mexB_2</name>
    <name evidence="2" type="ORF">NCTC11421_00482</name>
</gene>
<dbReference type="Pfam" id="PF00873">
    <property type="entry name" value="ACR_tran"/>
    <property type="match status" value="1"/>
</dbReference>
<dbReference type="EMBL" id="UGRI01000001">
    <property type="protein sequence ID" value="SUA20400.1"/>
    <property type="molecule type" value="Genomic_DNA"/>
</dbReference>
<dbReference type="InterPro" id="IPR001036">
    <property type="entry name" value="Acrflvin-R"/>
</dbReference>
<dbReference type="GO" id="GO:0042910">
    <property type="term" value="F:xenobiotic transmembrane transporter activity"/>
    <property type="evidence" value="ECO:0007669"/>
    <property type="project" value="TreeGrafter"/>
</dbReference>
<dbReference type="Gene3D" id="3.30.2090.10">
    <property type="entry name" value="Multidrug efflux transporter AcrB TolC docking domain, DN and DC subdomains"/>
    <property type="match status" value="1"/>
</dbReference>
<keyword evidence="1" id="KW-0472">Membrane</keyword>
<feature type="transmembrane region" description="Helical" evidence="1">
    <location>
        <begin position="165"/>
        <end position="183"/>
    </location>
</feature>
<dbReference type="SUPFAM" id="SSF82714">
    <property type="entry name" value="Multidrug efflux transporter AcrB TolC docking domain, DN and DC subdomains"/>
    <property type="match status" value="1"/>
</dbReference>
<dbReference type="Gene3D" id="1.20.1640.10">
    <property type="entry name" value="Multidrug efflux transporter AcrB transmembrane domain"/>
    <property type="match status" value="1"/>
</dbReference>
<organism evidence="2">
    <name type="scientific">Neisseria gonorrhoeae</name>
    <dbReference type="NCBI Taxonomy" id="485"/>
    <lineage>
        <taxon>Bacteria</taxon>
        <taxon>Pseudomonadati</taxon>
        <taxon>Pseudomonadota</taxon>
        <taxon>Betaproteobacteria</taxon>
        <taxon>Neisseriales</taxon>
        <taxon>Neisseriaceae</taxon>
        <taxon>Neisseria</taxon>
    </lineage>
</organism>
<dbReference type="GO" id="GO:0005886">
    <property type="term" value="C:plasma membrane"/>
    <property type="evidence" value="ECO:0007669"/>
    <property type="project" value="TreeGrafter"/>
</dbReference>
<proteinExistence type="predicted"/>
<dbReference type="PANTHER" id="PTHR32063">
    <property type="match status" value="1"/>
</dbReference>
<protein>
    <submittedName>
        <fullName evidence="2">Antibiotic resistance efflux pump component</fullName>
    </submittedName>
</protein>
<dbReference type="SUPFAM" id="SSF82693">
    <property type="entry name" value="Multidrug efflux transporter AcrB pore domain, PN1, PN2, PC1 and PC2 subdomains"/>
    <property type="match status" value="1"/>
</dbReference>
<sequence>MFDPSTVRAGGLEDSPQLKIDINRAAAAAQGISFADIRTALASALSSSYVSDFPNQGRLQRVMVQADEDARMQPADILNLTVPNKSGVAVPLSTIATVSWENGTEQSVRFNGYPSMKLSASPATGVSTGQAMAAVQKMVDELGGGYSLEWGGQSREEAKGGSQTLILYGLAVAAVFWYLPRFMKAGRFRWRSSL</sequence>
<keyword evidence="1" id="KW-0812">Transmembrane</keyword>
<name>A0A378VWC3_NEIGO</name>
<reference evidence="2" key="1">
    <citation type="submission" date="2018-06" db="EMBL/GenBank/DDBJ databases">
        <authorList>
            <consortium name="Pathogen Informatics"/>
            <person name="Doyle S."/>
        </authorList>
    </citation>
    <scope>NUCLEOTIDE SEQUENCE [LARGE SCALE GENOMIC DNA]</scope>
    <source>
        <strain evidence="2">NCTC11421</strain>
    </source>
</reference>